<dbReference type="RefSeq" id="WP_021658127.1">
    <property type="nucleotide sequence ID" value="NZ_FQVY01000003.1"/>
</dbReference>
<dbReference type="Proteomes" id="UP000184089">
    <property type="component" value="Unassembled WGS sequence"/>
</dbReference>
<dbReference type="InterPro" id="IPR019594">
    <property type="entry name" value="Glu/Gly-bd"/>
</dbReference>
<dbReference type="SMART" id="SM00062">
    <property type="entry name" value="PBPb"/>
    <property type="match status" value="1"/>
</dbReference>
<dbReference type="PANTHER" id="PTHR35936">
    <property type="entry name" value="MEMBRANE-BOUND LYTIC MUREIN TRANSGLYCOSYLASE F"/>
    <property type="match status" value="1"/>
</dbReference>
<evidence type="ECO:0000256" key="14">
    <source>
        <dbReference type="RuleBase" id="RU003744"/>
    </source>
</evidence>
<dbReference type="PANTHER" id="PTHR35936:SF17">
    <property type="entry name" value="ARGININE-BINDING EXTRACELLULAR PROTEIN ARTP"/>
    <property type="match status" value="1"/>
</dbReference>
<keyword evidence="13" id="KW-0407">Ion channel</keyword>
<evidence type="ECO:0000256" key="12">
    <source>
        <dbReference type="ARBA" id="ARBA00023286"/>
    </source>
</evidence>
<reference evidence="19 22" key="3">
    <citation type="journal article" date="2019" name="Nat. Med.">
        <title>A library of human gut bacterial isolates paired with longitudinal multiomics data enables mechanistic microbiome research.</title>
        <authorList>
            <person name="Poyet M."/>
            <person name="Groussin M."/>
            <person name="Gibbons S.M."/>
            <person name="Avila-Pacheco J."/>
            <person name="Jiang X."/>
            <person name="Kearney S.M."/>
            <person name="Perrotta A.R."/>
            <person name="Berdy B."/>
            <person name="Zhao S."/>
            <person name="Lieberman T.D."/>
            <person name="Swanson P.K."/>
            <person name="Smith M."/>
            <person name="Roesemann S."/>
            <person name="Alexander J.E."/>
            <person name="Rich S.A."/>
            <person name="Livny J."/>
            <person name="Vlamakis H."/>
            <person name="Clish C."/>
            <person name="Bullock K."/>
            <person name="Deik A."/>
            <person name="Scott J."/>
            <person name="Pierce K.A."/>
            <person name="Xavier R.J."/>
            <person name="Alm E.J."/>
        </authorList>
    </citation>
    <scope>NUCLEOTIDE SEQUENCE [LARGE SCALE GENOMIC DNA]</scope>
    <source>
        <strain evidence="19 22">BIOML-A2</strain>
    </source>
</reference>
<dbReference type="PROSITE" id="PS01039">
    <property type="entry name" value="SBP_BACTERIAL_3"/>
    <property type="match status" value="1"/>
</dbReference>
<proteinExistence type="inferred from homology"/>
<feature type="domain" description="Ionotropic glutamate receptor L-glutamate and glycine-binding" evidence="18">
    <location>
        <begin position="59"/>
        <end position="106"/>
    </location>
</feature>
<evidence type="ECO:0000256" key="7">
    <source>
        <dbReference type="ARBA" id="ARBA00022989"/>
    </source>
</evidence>
<dbReference type="AlphaFoldDB" id="A0AAQ1MEH5"/>
<dbReference type="InterPro" id="IPR018313">
    <property type="entry name" value="SBP_3_CS"/>
</dbReference>
<keyword evidence="4" id="KW-0813">Transport</keyword>
<keyword evidence="22" id="KW-1185">Reference proteome</keyword>
<feature type="domain" description="Ionotropic glutamate receptor C-terminal" evidence="17">
    <location>
        <begin position="46"/>
        <end position="272"/>
    </location>
</feature>
<keyword evidence="6 15" id="KW-0732">Signal</keyword>
<dbReference type="PROSITE" id="PS51257">
    <property type="entry name" value="PROKAR_LIPOPROTEIN"/>
    <property type="match status" value="1"/>
</dbReference>
<dbReference type="GO" id="GO:0015276">
    <property type="term" value="F:ligand-gated monoatomic ion channel activity"/>
    <property type="evidence" value="ECO:0007669"/>
    <property type="project" value="InterPro"/>
</dbReference>
<dbReference type="Proteomes" id="UP000474718">
    <property type="component" value="Unassembled WGS sequence"/>
</dbReference>
<organism evidence="20 21">
    <name type="scientific">Bittarella massiliensis</name>
    <name type="common">ex Durand et al. 2017</name>
    <dbReference type="NCBI Taxonomy" id="1720313"/>
    <lineage>
        <taxon>Bacteria</taxon>
        <taxon>Bacillati</taxon>
        <taxon>Bacillota</taxon>
        <taxon>Clostridia</taxon>
        <taxon>Eubacteriales</taxon>
        <taxon>Oscillospiraceae</taxon>
        <taxon>Bittarella (ex Durand et al. 2017)</taxon>
    </lineage>
</organism>
<evidence type="ECO:0000256" key="8">
    <source>
        <dbReference type="ARBA" id="ARBA00023065"/>
    </source>
</evidence>
<accession>A0AAQ1MEH5</accession>
<evidence type="ECO:0000259" key="16">
    <source>
        <dbReference type="SMART" id="SM00062"/>
    </source>
</evidence>
<keyword evidence="11" id="KW-0325">Glycoprotein</keyword>
<protein>
    <submittedName>
        <fullName evidence="20">Polar amino acid transport system substrate-binding protein</fullName>
    </submittedName>
    <submittedName>
        <fullName evidence="19">Transporter substrate-binding domain-containing protein</fullName>
    </submittedName>
</protein>
<dbReference type="GO" id="GO:0016020">
    <property type="term" value="C:membrane"/>
    <property type="evidence" value="ECO:0007669"/>
    <property type="project" value="UniProtKB-SubCell"/>
</dbReference>
<comment type="caution">
    <text evidence="20">The sequence shown here is derived from an EMBL/GenBank/DDBJ whole genome shotgun (WGS) entry which is preliminary data.</text>
</comment>
<comment type="similarity">
    <text evidence="3 14">Belongs to the bacterial solute-binding protein 3 family.</text>
</comment>
<keyword evidence="8" id="KW-0406">Ion transport</keyword>
<evidence type="ECO:0000256" key="4">
    <source>
        <dbReference type="ARBA" id="ARBA00022448"/>
    </source>
</evidence>
<reference evidence="20" key="2">
    <citation type="submission" date="2016-11" db="EMBL/GenBank/DDBJ databases">
        <authorList>
            <person name="Varghese N."/>
            <person name="Submissions S."/>
        </authorList>
    </citation>
    <scope>NUCLEOTIDE SEQUENCE</scope>
    <source>
        <strain evidence="20">DSM 4029</strain>
    </source>
</reference>
<dbReference type="SMART" id="SM00079">
    <property type="entry name" value="PBPe"/>
    <property type="match status" value="1"/>
</dbReference>
<keyword evidence="9" id="KW-0472">Membrane</keyword>
<comment type="subcellular location">
    <subcellularLocation>
        <location evidence="2">Cell envelope</location>
    </subcellularLocation>
    <subcellularLocation>
        <location evidence="1">Membrane</location>
        <topology evidence="1">Multi-pass membrane protein</topology>
    </subcellularLocation>
</comment>
<evidence type="ECO:0000256" key="2">
    <source>
        <dbReference type="ARBA" id="ARBA00004196"/>
    </source>
</evidence>
<name>A0AAQ1MEH5_9FIRM</name>
<dbReference type="EMBL" id="WWVX01000008">
    <property type="protein sequence ID" value="MZL70474.1"/>
    <property type="molecule type" value="Genomic_DNA"/>
</dbReference>
<reference evidence="21" key="1">
    <citation type="submission" date="2016-11" db="EMBL/GenBank/DDBJ databases">
        <authorList>
            <person name="Jaros S."/>
            <person name="Januszkiewicz K."/>
            <person name="Wedrychowicz H."/>
        </authorList>
    </citation>
    <scope>NUCLEOTIDE SEQUENCE [LARGE SCALE GENOMIC DNA]</scope>
    <source>
        <strain evidence="21">DSM 4029</strain>
    </source>
</reference>
<evidence type="ECO:0000256" key="9">
    <source>
        <dbReference type="ARBA" id="ARBA00023136"/>
    </source>
</evidence>
<dbReference type="SMART" id="SM00918">
    <property type="entry name" value="Lig_chan-Glu_bd"/>
    <property type="match status" value="1"/>
</dbReference>
<evidence type="ECO:0000256" key="13">
    <source>
        <dbReference type="ARBA" id="ARBA00023303"/>
    </source>
</evidence>
<dbReference type="SUPFAM" id="SSF53850">
    <property type="entry name" value="Periplasmic binding protein-like II"/>
    <property type="match status" value="1"/>
</dbReference>
<evidence type="ECO:0000313" key="20">
    <source>
        <dbReference type="EMBL" id="SHG34473.1"/>
    </source>
</evidence>
<sequence length="277" mass="29444">MKLKKVLAVALAGVLTLGALSGCGTDKSAGGDIGNDTSGKPLAGKHFTVAMSASFKNFETVTVDDSGKEVYEGLDIDFLDQMAEDMGFTYEISNMQFSGLIGALQSGRADFVLSGMTATDDRRENVDFSIGYIESRDAFLVSKDSGIKTVEDLSGKKVACSAGTSYEITANKVPGAIVTTFDGQPAVLAELKSGRVDAMCTDGSLLQGFINDNPDLDGFMIPKDSEINKDVDKEFAIAFPKGSDLIEAFNTEIKALQDSGKMDEIVTKWLGEAYIGE</sequence>
<dbReference type="GO" id="GO:0030313">
    <property type="term" value="C:cell envelope"/>
    <property type="evidence" value="ECO:0007669"/>
    <property type="project" value="UniProtKB-SubCell"/>
</dbReference>
<evidence type="ECO:0000313" key="19">
    <source>
        <dbReference type="EMBL" id="MZL70474.1"/>
    </source>
</evidence>
<dbReference type="EMBL" id="FQVY01000003">
    <property type="protein sequence ID" value="SHG34473.1"/>
    <property type="molecule type" value="Genomic_DNA"/>
</dbReference>
<evidence type="ECO:0000256" key="3">
    <source>
        <dbReference type="ARBA" id="ARBA00010333"/>
    </source>
</evidence>
<evidence type="ECO:0000259" key="18">
    <source>
        <dbReference type="SMART" id="SM00918"/>
    </source>
</evidence>
<keyword evidence="10" id="KW-0675">Receptor</keyword>
<evidence type="ECO:0000259" key="17">
    <source>
        <dbReference type="SMART" id="SM00079"/>
    </source>
</evidence>
<feature type="domain" description="Solute-binding protein family 3/N-terminal" evidence="16">
    <location>
        <begin position="46"/>
        <end position="273"/>
    </location>
</feature>
<dbReference type="Pfam" id="PF00497">
    <property type="entry name" value="SBP_bac_3"/>
    <property type="match status" value="1"/>
</dbReference>
<gene>
    <name evidence="19" type="ORF">GT747_11995</name>
    <name evidence="20" type="ORF">SAMN05444424_2185</name>
</gene>
<evidence type="ECO:0000256" key="6">
    <source>
        <dbReference type="ARBA" id="ARBA00022729"/>
    </source>
</evidence>
<evidence type="ECO:0000256" key="10">
    <source>
        <dbReference type="ARBA" id="ARBA00023170"/>
    </source>
</evidence>
<evidence type="ECO:0000256" key="11">
    <source>
        <dbReference type="ARBA" id="ARBA00023180"/>
    </source>
</evidence>
<dbReference type="Gene3D" id="3.40.190.10">
    <property type="entry name" value="Periplasmic binding protein-like II"/>
    <property type="match status" value="2"/>
</dbReference>
<evidence type="ECO:0000256" key="5">
    <source>
        <dbReference type="ARBA" id="ARBA00022692"/>
    </source>
</evidence>
<keyword evidence="12" id="KW-1071">Ligand-gated ion channel</keyword>
<evidence type="ECO:0000313" key="21">
    <source>
        <dbReference type="Proteomes" id="UP000184089"/>
    </source>
</evidence>
<feature type="chain" id="PRO_5043009048" evidence="15">
    <location>
        <begin position="22"/>
        <end position="277"/>
    </location>
</feature>
<keyword evidence="5" id="KW-0812">Transmembrane</keyword>
<evidence type="ECO:0000256" key="1">
    <source>
        <dbReference type="ARBA" id="ARBA00004141"/>
    </source>
</evidence>
<dbReference type="InterPro" id="IPR001638">
    <property type="entry name" value="Solute-binding_3/MltF_N"/>
</dbReference>
<evidence type="ECO:0000256" key="15">
    <source>
        <dbReference type="SAM" id="SignalP"/>
    </source>
</evidence>
<feature type="signal peptide" evidence="15">
    <location>
        <begin position="1"/>
        <end position="21"/>
    </location>
</feature>
<dbReference type="InterPro" id="IPR001320">
    <property type="entry name" value="Iontro_rcpt_C"/>
</dbReference>
<evidence type="ECO:0000313" key="22">
    <source>
        <dbReference type="Proteomes" id="UP000474718"/>
    </source>
</evidence>
<keyword evidence="7" id="KW-1133">Transmembrane helix</keyword>